<feature type="region of interest" description="Disordered" evidence="1">
    <location>
        <begin position="1"/>
        <end position="227"/>
    </location>
</feature>
<feature type="compositionally biased region" description="Basic and acidic residues" evidence="1">
    <location>
        <begin position="80"/>
        <end position="111"/>
    </location>
</feature>
<sequence>MSDQGERGVRWTDMSDDTADHEQNEGTGPVPKIDAKVPEVRVPEVTMPVPTGRTDFSEPEPDRHDVWGKVEGEAGSGAETRAEAAPEAERWVEGKIEGRGEGRASWARDEVPPAPSGPQAPPAPPQPRAGEVAPAPPSASQGAAAGDGLPDAEDIKVAPVDAGGRRDGAPGDGAAGGDGAPAWEGSLFDGDGGDADPRYVPAAATGSGSSEPPKPGRPSSGNWQMPDWMADEASADGKLGTARGIDDGGGGRSRLVLVGGIGLLVVALVAAGGVYLMKNKDDTEPAESEGKPDRPVSAPKPRAPEVRLPPDKPLKRFPGRPSKVVGRVADPRSGLAFPRLASPWQAPTKKNKLGTPGWSGQQVMVTEKRGSRLWYGQLLTGTLIPTLRGSYKGPESVKNVTALAAKGFEGMYYAFPHKSAPLASQPLTVDGHKGWLVASYLTYKRPGVKATGELTAAAVIDTGRPSPAVVFASIPNTHRKMWPDLNQFIAKLKVTPS</sequence>
<proteinExistence type="predicted"/>
<keyword evidence="2" id="KW-0812">Transmembrane</keyword>
<feature type="transmembrane region" description="Helical" evidence="2">
    <location>
        <begin position="255"/>
        <end position="277"/>
    </location>
</feature>
<evidence type="ECO:0000313" key="3">
    <source>
        <dbReference type="EMBL" id="MFC6884121.1"/>
    </source>
</evidence>
<feature type="region of interest" description="Disordered" evidence="1">
    <location>
        <begin position="281"/>
        <end position="325"/>
    </location>
</feature>
<feature type="compositionally biased region" description="Basic and acidic residues" evidence="1">
    <location>
        <begin position="33"/>
        <end position="42"/>
    </location>
</feature>
<evidence type="ECO:0000256" key="1">
    <source>
        <dbReference type="SAM" id="MobiDB-lite"/>
    </source>
</evidence>
<accession>A0ABW2CU11</accession>
<keyword evidence="4" id="KW-1185">Reference proteome</keyword>
<name>A0ABW2CU11_9ACTN</name>
<feature type="compositionally biased region" description="Basic and acidic residues" evidence="1">
    <location>
        <begin position="1"/>
        <end position="10"/>
    </location>
</feature>
<dbReference type="Proteomes" id="UP001596380">
    <property type="component" value="Unassembled WGS sequence"/>
</dbReference>
<evidence type="ECO:0000256" key="2">
    <source>
        <dbReference type="SAM" id="Phobius"/>
    </source>
</evidence>
<keyword evidence="2" id="KW-0472">Membrane</keyword>
<feature type="compositionally biased region" description="Basic and acidic residues" evidence="1">
    <location>
        <begin position="302"/>
        <end position="314"/>
    </location>
</feature>
<evidence type="ECO:0000313" key="4">
    <source>
        <dbReference type="Proteomes" id="UP001596380"/>
    </source>
</evidence>
<feature type="compositionally biased region" description="Basic and acidic residues" evidence="1">
    <location>
        <begin position="60"/>
        <end position="72"/>
    </location>
</feature>
<feature type="compositionally biased region" description="Pro residues" evidence="1">
    <location>
        <begin position="112"/>
        <end position="127"/>
    </location>
</feature>
<protein>
    <submittedName>
        <fullName evidence="3">Uncharacterized protein</fullName>
    </submittedName>
</protein>
<comment type="caution">
    <text evidence="3">The sequence shown here is derived from an EMBL/GenBank/DDBJ whole genome shotgun (WGS) entry which is preliminary data.</text>
</comment>
<reference evidence="4" key="1">
    <citation type="journal article" date="2019" name="Int. J. Syst. Evol. Microbiol.">
        <title>The Global Catalogue of Microorganisms (GCM) 10K type strain sequencing project: providing services to taxonomists for standard genome sequencing and annotation.</title>
        <authorList>
            <consortium name="The Broad Institute Genomics Platform"/>
            <consortium name="The Broad Institute Genome Sequencing Center for Infectious Disease"/>
            <person name="Wu L."/>
            <person name="Ma J."/>
        </authorList>
    </citation>
    <scope>NUCLEOTIDE SEQUENCE [LARGE SCALE GENOMIC DNA]</scope>
    <source>
        <strain evidence="4">JCM 3369</strain>
    </source>
</reference>
<feature type="compositionally biased region" description="Basic and acidic residues" evidence="1">
    <location>
        <begin position="281"/>
        <end position="294"/>
    </location>
</feature>
<feature type="compositionally biased region" description="Gly residues" evidence="1">
    <location>
        <begin position="170"/>
        <end position="179"/>
    </location>
</feature>
<organism evidence="3 4">
    <name type="scientific">Actinomadura yumaensis</name>
    <dbReference type="NCBI Taxonomy" id="111807"/>
    <lineage>
        <taxon>Bacteria</taxon>
        <taxon>Bacillati</taxon>
        <taxon>Actinomycetota</taxon>
        <taxon>Actinomycetes</taxon>
        <taxon>Streptosporangiales</taxon>
        <taxon>Thermomonosporaceae</taxon>
        <taxon>Actinomadura</taxon>
    </lineage>
</organism>
<dbReference type="EMBL" id="JBHSXS010000024">
    <property type="protein sequence ID" value="MFC6884121.1"/>
    <property type="molecule type" value="Genomic_DNA"/>
</dbReference>
<dbReference type="RefSeq" id="WP_378043859.1">
    <property type="nucleotide sequence ID" value="NZ_JBHSXE010000001.1"/>
</dbReference>
<keyword evidence="2" id="KW-1133">Transmembrane helix</keyword>
<gene>
    <name evidence="3" type="ORF">ACFQKB_30475</name>
</gene>